<dbReference type="Pfam" id="PF06114">
    <property type="entry name" value="Peptidase_M78"/>
    <property type="match status" value="1"/>
</dbReference>
<evidence type="ECO:0000259" key="1">
    <source>
        <dbReference type="Pfam" id="PF06114"/>
    </source>
</evidence>
<name>A0A1H8IZL9_9BACI</name>
<dbReference type="STRING" id="872970.SAMN04488134_101781"/>
<feature type="domain" description="IrrE N-terminal-like" evidence="1">
    <location>
        <begin position="13"/>
        <end position="124"/>
    </location>
</feature>
<organism evidence="2 3">
    <name type="scientific">Amphibacillus marinus</name>
    <dbReference type="NCBI Taxonomy" id="872970"/>
    <lineage>
        <taxon>Bacteria</taxon>
        <taxon>Bacillati</taxon>
        <taxon>Bacillota</taxon>
        <taxon>Bacilli</taxon>
        <taxon>Bacillales</taxon>
        <taxon>Bacillaceae</taxon>
        <taxon>Amphibacillus</taxon>
    </lineage>
</organism>
<evidence type="ECO:0000313" key="2">
    <source>
        <dbReference type="EMBL" id="SEN73881.1"/>
    </source>
</evidence>
<gene>
    <name evidence="2" type="ORF">SAMN04488134_101781</name>
</gene>
<dbReference type="RefSeq" id="WP_091494978.1">
    <property type="nucleotide sequence ID" value="NZ_FODJ01000001.1"/>
</dbReference>
<dbReference type="InterPro" id="IPR010359">
    <property type="entry name" value="IrrE_HExxH"/>
</dbReference>
<dbReference type="EMBL" id="FODJ01000001">
    <property type="protein sequence ID" value="SEN73881.1"/>
    <property type="molecule type" value="Genomic_DNA"/>
</dbReference>
<reference evidence="2 3" key="1">
    <citation type="submission" date="2016-10" db="EMBL/GenBank/DDBJ databases">
        <authorList>
            <person name="de Groot N.N."/>
        </authorList>
    </citation>
    <scope>NUCLEOTIDE SEQUENCE [LARGE SCALE GENOMIC DNA]</scope>
    <source>
        <strain evidence="2 3">CGMCC 1.10434</strain>
    </source>
</reference>
<dbReference type="AlphaFoldDB" id="A0A1H8IZL9"/>
<keyword evidence="3" id="KW-1185">Reference proteome</keyword>
<protein>
    <recommendedName>
        <fullName evidence="1">IrrE N-terminal-like domain-containing protein</fullName>
    </recommendedName>
</protein>
<dbReference type="OrthoDB" id="1707128at2"/>
<accession>A0A1H8IZL9</accession>
<evidence type="ECO:0000313" key="3">
    <source>
        <dbReference type="Proteomes" id="UP000199300"/>
    </source>
</evidence>
<sequence length="156" mass="17902">MNNYEILLNRSPVSVKETDILPEQFKGLYAEVLGKKVILIKDRLCTLEKFCVLAEEIGHYHTTAGNITDQSKLVNRKHEKRARSWAHEELIPLTEIISAHKANVRNRYELADFLGVTEGFLGEAIERYVEKYGVCTQVDGFTICFEPLGVIDWIEF</sequence>
<dbReference type="Proteomes" id="UP000199300">
    <property type="component" value="Unassembled WGS sequence"/>
</dbReference>
<proteinExistence type="predicted"/>